<keyword evidence="1" id="KW-0833">Ubl conjugation pathway</keyword>
<sequence length="251" mass="28544">MSLSVVQQHLLDFIKTVRVSSLKSASEFYQKLVGEERTTDLLKQEISTINKFIKQFDIEITECTDEITSEKILVLINTISDDITQRAKFYDKSAVLFFSEIVKECIISKYGNITETNCLNLSCSVEITKTAAQNIIHEFVKEKWLASKDGTISLGMRAILELQQTLKQLYPNHITYCKLCKCITVQGFLCTNCNAKYHFECLNRYCNTTMKDFRCIGCNEVLQSATASIGTVEEDTSIESPTSGFKRSKRK</sequence>
<dbReference type="InterPro" id="IPR013083">
    <property type="entry name" value="Znf_RING/FYVE/PHD"/>
</dbReference>
<gene>
    <name evidence="2" type="ORF">RUM44_000803</name>
</gene>
<dbReference type="Pfam" id="PF07574">
    <property type="entry name" value="SMC_Nse1"/>
    <property type="match status" value="1"/>
</dbReference>
<keyword evidence="1" id="KW-0227">DNA damage</keyword>
<keyword evidence="1" id="KW-0479">Metal-binding</keyword>
<name>A0ABR1B8M9_POLSC</name>
<proteinExistence type="inferred from homology"/>
<keyword evidence="1" id="KW-0862">Zinc</keyword>
<keyword evidence="1" id="KW-0808">Transferase</keyword>
<dbReference type="Gene3D" id="3.30.40.10">
    <property type="entry name" value="Zinc/RING finger domain, C3HC4 (zinc finger)"/>
    <property type="match status" value="1"/>
</dbReference>
<comment type="caution">
    <text evidence="2">The sequence shown here is derived from an EMBL/GenBank/DDBJ whole genome shotgun (WGS) entry which is preliminary data.</text>
</comment>
<accession>A0ABR1B8M9</accession>
<keyword evidence="1" id="KW-0233">DNA recombination</keyword>
<dbReference type="PANTHER" id="PTHR20973">
    <property type="entry name" value="NON-SMC ELEMENT 1-RELATED"/>
    <property type="match status" value="1"/>
</dbReference>
<keyword evidence="1" id="KW-0539">Nucleus</keyword>
<comment type="catalytic activity">
    <reaction evidence="1">
        <text>S-ubiquitinyl-[E2 ubiquitin-conjugating enzyme]-L-cysteine + [acceptor protein]-L-lysine = [E2 ubiquitin-conjugating enzyme]-L-cysteine + N(6)-ubiquitinyl-[acceptor protein]-L-lysine.</text>
        <dbReference type="EC" id="2.3.2.27"/>
    </reaction>
</comment>
<keyword evidence="1" id="KW-0863">Zinc-finger</keyword>
<dbReference type="InterPro" id="IPR011513">
    <property type="entry name" value="Nse1"/>
</dbReference>
<dbReference type="PANTHER" id="PTHR20973:SF0">
    <property type="entry name" value="NON-STRUCTURAL MAINTENANCE OF CHROMOSOMES ELEMENT 1 HOMOLOG"/>
    <property type="match status" value="1"/>
</dbReference>
<reference evidence="2 3" key="1">
    <citation type="submission" date="2023-09" db="EMBL/GenBank/DDBJ databases">
        <title>Genomes of two closely related lineages of the louse Polyplax serrata with different host specificities.</title>
        <authorList>
            <person name="Martinu J."/>
            <person name="Tarabai H."/>
            <person name="Stefka J."/>
            <person name="Hypsa V."/>
        </authorList>
    </citation>
    <scope>NUCLEOTIDE SEQUENCE [LARGE SCALE GENOMIC DNA]</scope>
    <source>
        <strain evidence="2">98ZLc_SE</strain>
    </source>
</reference>
<organism evidence="2 3">
    <name type="scientific">Polyplax serrata</name>
    <name type="common">Common mouse louse</name>
    <dbReference type="NCBI Taxonomy" id="468196"/>
    <lineage>
        <taxon>Eukaryota</taxon>
        <taxon>Metazoa</taxon>
        <taxon>Ecdysozoa</taxon>
        <taxon>Arthropoda</taxon>
        <taxon>Hexapoda</taxon>
        <taxon>Insecta</taxon>
        <taxon>Pterygota</taxon>
        <taxon>Neoptera</taxon>
        <taxon>Paraneoptera</taxon>
        <taxon>Psocodea</taxon>
        <taxon>Troctomorpha</taxon>
        <taxon>Phthiraptera</taxon>
        <taxon>Anoplura</taxon>
        <taxon>Polyplacidae</taxon>
        <taxon>Polyplax</taxon>
    </lineage>
</organism>
<comment type="subcellular location">
    <subcellularLocation>
        <location evidence="1">Nucleus</location>
    </subcellularLocation>
</comment>
<comment type="subunit">
    <text evidence="1">Component of the Smc5-Smc6 complex.</text>
</comment>
<dbReference type="Proteomes" id="UP001359485">
    <property type="component" value="Unassembled WGS sequence"/>
</dbReference>
<comment type="similarity">
    <text evidence="1">Belongs to the NSE1 family.</text>
</comment>
<evidence type="ECO:0000256" key="1">
    <source>
        <dbReference type="RuleBase" id="RU368018"/>
    </source>
</evidence>
<dbReference type="Gene3D" id="1.10.10.10">
    <property type="entry name" value="Winged helix-like DNA-binding domain superfamily/Winged helix DNA-binding domain"/>
    <property type="match status" value="1"/>
</dbReference>
<dbReference type="EC" id="2.3.2.27" evidence="1"/>
<dbReference type="InterPro" id="IPR036388">
    <property type="entry name" value="WH-like_DNA-bd_sf"/>
</dbReference>
<dbReference type="Gene3D" id="3.90.1150.220">
    <property type="match status" value="1"/>
</dbReference>
<dbReference type="EMBL" id="JAWJWF010000003">
    <property type="protein sequence ID" value="KAK6635551.1"/>
    <property type="molecule type" value="Genomic_DNA"/>
</dbReference>
<keyword evidence="3" id="KW-1185">Reference proteome</keyword>
<evidence type="ECO:0000313" key="2">
    <source>
        <dbReference type="EMBL" id="KAK6635551.1"/>
    </source>
</evidence>
<evidence type="ECO:0000313" key="3">
    <source>
        <dbReference type="Proteomes" id="UP001359485"/>
    </source>
</evidence>
<protein>
    <recommendedName>
        <fullName evidence="1">Non-structural maintenance of chromosomes element 1 homolog</fullName>
        <ecNumber evidence="1">2.3.2.27</ecNumber>
    </recommendedName>
</protein>
<keyword evidence="1" id="KW-0234">DNA repair</keyword>